<keyword evidence="1" id="KW-0472">Membrane</keyword>
<name>A0A1G6RGE8_9MICO</name>
<keyword evidence="1" id="KW-1133">Transmembrane helix</keyword>
<accession>A0A1G6RGE8</accession>
<dbReference type="AlphaFoldDB" id="A0A1G6RGE8"/>
<dbReference type="RefSeq" id="WP_058233632.1">
    <property type="nucleotide sequence ID" value="NZ_FMYG01000011.1"/>
</dbReference>
<evidence type="ECO:0000256" key="1">
    <source>
        <dbReference type="SAM" id="Phobius"/>
    </source>
</evidence>
<keyword evidence="1" id="KW-0812">Transmembrane</keyword>
<reference evidence="3 4" key="1">
    <citation type="submission" date="2016-09" db="EMBL/GenBank/DDBJ databases">
        <authorList>
            <person name="Capua I."/>
            <person name="De Benedictis P."/>
            <person name="Joannis T."/>
            <person name="Lombin L.H."/>
            <person name="Cattoli G."/>
        </authorList>
    </citation>
    <scope>NUCLEOTIDE SEQUENCE [LARGE SCALE GENOMIC DNA]</scope>
    <source>
        <strain evidence="3 4">NIO-1002</strain>
    </source>
</reference>
<dbReference type="Pfam" id="PF26526">
    <property type="entry name" value="DUF8175"/>
    <property type="match status" value="1"/>
</dbReference>
<evidence type="ECO:0000313" key="4">
    <source>
        <dbReference type="Proteomes" id="UP000183203"/>
    </source>
</evidence>
<dbReference type="STRING" id="993073.AS029_16185"/>
<gene>
    <name evidence="3" type="ORF">SAMN05216418_0110</name>
</gene>
<protein>
    <recommendedName>
        <fullName evidence="2">DUF8175 domain-containing protein</fullName>
    </recommendedName>
</protein>
<feature type="transmembrane region" description="Helical" evidence="1">
    <location>
        <begin position="15"/>
        <end position="34"/>
    </location>
</feature>
<evidence type="ECO:0000313" key="3">
    <source>
        <dbReference type="EMBL" id="SDD03077.1"/>
    </source>
</evidence>
<dbReference type="EMBL" id="FMYG01000011">
    <property type="protein sequence ID" value="SDD03077.1"/>
    <property type="molecule type" value="Genomic_DNA"/>
</dbReference>
<dbReference type="InterPro" id="IPR058488">
    <property type="entry name" value="DUF8175"/>
</dbReference>
<proteinExistence type="predicted"/>
<organism evidence="3 4">
    <name type="scientific">Microbacterium enclense</name>
    <dbReference type="NCBI Taxonomy" id="993073"/>
    <lineage>
        <taxon>Bacteria</taxon>
        <taxon>Bacillati</taxon>
        <taxon>Actinomycetota</taxon>
        <taxon>Actinomycetes</taxon>
        <taxon>Micrococcales</taxon>
        <taxon>Microbacteriaceae</taxon>
        <taxon>Microbacterium</taxon>
    </lineage>
</organism>
<dbReference type="Proteomes" id="UP000183203">
    <property type="component" value="Unassembled WGS sequence"/>
</dbReference>
<sequence length="243" mass="24599">MSDTESRNPFTSKGFIFGAIIFGVLVLAAILLAVTSLGGGGGQSAPATTATPSTAATADAVRGDAESVCGLPGYDESGTLSTAPTTNWTIVGTMAAPSADATGPGVIEDDGLRSCYAHTVEGALFAVANLWAMGTDGRLVSAVLERQTVPGAGRDAAIAAAVPQSNTGGSVQIVGFRVSSYTAAEATIDIAFRTNTNQLLSFPAPVQWVDGDWKSVLTDAGQPPFRPSALTSLGGYIPWAGTE</sequence>
<dbReference type="OrthoDB" id="4428031at2"/>
<feature type="domain" description="DUF8175" evidence="2">
    <location>
        <begin position="52"/>
        <end position="238"/>
    </location>
</feature>
<evidence type="ECO:0000259" key="2">
    <source>
        <dbReference type="Pfam" id="PF26526"/>
    </source>
</evidence>